<dbReference type="InterPro" id="IPR034154">
    <property type="entry name" value="TOPRIM_DnaG/twinkle"/>
</dbReference>
<comment type="caution">
    <text evidence="2">The sequence shown here is derived from an EMBL/GenBank/DDBJ whole genome shotgun (WGS) entry which is preliminary data.</text>
</comment>
<protein>
    <recommendedName>
        <fullName evidence="4">AAA+ ATPase domain-containing protein</fullName>
    </recommendedName>
</protein>
<dbReference type="InterPro" id="IPR027417">
    <property type="entry name" value="P-loop_NTPase"/>
</dbReference>
<feature type="region of interest" description="Disordered" evidence="1">
    <location>
        <begin position="619"/>
        <end position="675"/>
    </location>
</feature>
<accession>I4EHH3</accession>
<dbReference type="EMBL" id="CAGS01000237">
    <property type="protein sequence ID" value="CCF84135.1"/>
    <property type="molecule type" value="Genomic_DNA"/>
</dbReference>
<sequence length="732" mass="80137">MKVQEFADLLHSVRSNGSGFKARCPGHDDREASLSIHEGDDERILLKCFAGCEAPDIVDALGLTMADLYPERPESSNGHRPRQPRRIVATYPYYDETGELLYEAVRYEPKDFKQRRPDGVGGWAWNLQGVRRVLYRLPELLAASSGRWVLVTEGEKDVDRLLSLGFVATTCPQGAGKWRDEYSEALRGRYVAIIPDNDDPGRRHAEQVARSLYGVVTEVRIVTLPGLPDKGDVSDWLDNGGTPEQLKRIIVAAPGWTPDVEPEPATEEPAKPAGPVLRVVSLAEVQAKPVDWLWDRWLARGKVTIIGGHAGDGKSTVTVWLSSTLSNAGTWPDGTRAPKGRTLFLLAEDGLEDTLRPRLDQHGADVSQVFAIQAVQEPKGNDTAFSIARHLDLLEERIIEDRIDLLVIDPITSFMPKSDRNAEGDVRDLLTPLTALADRTGVAVTPVMHVGKPSGTNRRPIQQLLGATAFGAIARTVWMVAPTSNEPDETRRVLAVVKSNLATKPPALEWSRDLDQAIKWHGESDHDITELLGGAAPARPRDNAEGFLRELLADGPMPAKDIEAQAKQQGISTTGALRRAREAIGAKRGKSNIPNGPWLWYLPGDESKLCTWKGTAQVREGESKSKLSTPIDTQVLKFDGSDDANDPTSQIPSPDVKLSSGDEGAQVRTSKLSSSENKGVLKFDGSVGTNKHDAWNPSEHPDKCRECTFTLKGAQELAAGYCDYCQKRGRAS</sequence>
<dbReference type="OrthoDB" id="165259at2"/>
<dbReference type="SUPFAM" id="SSF52540">
    <property type="entry name" value="P-loop containing nucleoside triphosphate hydrolases"/>
    <property type="match status" value="1"/>
</dbReference>
<dbReference type="Proteomes" id="UP000004221">
    <property type="component" value="Unassembled WGS sequence"/>
</dbReference>
<dbReference type="Gene3D" id="3.40.50.300">
    <property type="entry name" value="P-loop containing nucleotide triphosphate hydrolases"/>
    <property type="match status" value="1"/>
</dbReference>
<dbReference type="CDD" id="cd01029">
    <property type="entry name" value="TOPRIM_primases"/>
    <property type="match status" value="1"/>
</dbReference>
<dbReference type="SUPFAM" id="SSF56731">
    <property type="entry name" value="DNA primase core"/>
    <property type="match status" value="1"/>
</dbReference>
<dbReference type="AlphaFoldDB" id="I4EHH3"/>
<evidence type="ECO:0000256" key="1">
    <source>
        <dbReference type="SAM" id="MobiDB-lite"/>
    </source>
</evidence>
<dbReference type="Pfam" id="PF13481">
    <property type="entry name" value="AAA_25"/>
    <property type="match status" value="1"/>
</dbReference>
<organism evidence="2 3">
    <name type="scientific">Nitrolancea hollandica Lb</name>
    <dbReference type="NCBI Taxonomy" id="1129897"/>
    <lineage>
        <taxon>Bacteria</taxon>
        <taxon>Pseudomonadati</taxon>
        <taxon>Thermomicrobiota</taxon>
        <taxon>Thermomicrobia</taxon>
        <taxon>Sphaerobacterales</taxon>
        <taxon>Sphaerobacterineae</taxon>
        <taxon>Sphaerobacteraceae</taxon>
        <taxon>Nitrolancea</taxon>
    </lineage>
</organism>
<evidence type="ECO:0008006" key="4">
    <source>
        <dbReference type="Google" id="ProtNLM"/>
    </source>
</evidence>
<reference evidence="2 3" key="1">
    <citation type="journal article" date="2012" name="ISME J.">
        <title>Nitrification expanded: discovery, physiology and genomics of a nitrite-oxidizing bacterium from the phylum Chloroflexi.</title>
        <authorList>
            <person name="Sorokin D.Y."/>
            <person name="Lucker S."/>
            <person name="Vejmelkova D."/>
            <person name="Kostrikina N.A."/>
            <person name="Kleerebezem R."/>
            <person name="Rijpstra W.I."/>
            <person name="Damste J.S."/>
            <person name="Le Paslier D."/>
            <person name="Muyzer G."/>
            <person name="Wagner M."/>
            <person name="van Loosdrecht M.C."/>
            <person name="Daims H."/>
        </authorList>
    </citation>
    <scope>NUCLEOTIDE SEQUENCE [LARGE SCALE GENOMIC DNA]</scope>
    <source>
        <strain evidence="3">none</strain>
    </source>
</reference>
<evidence type="ECO:0000313" key="3">
    <source>
        <dbReference type="Proteomes" id="UP000004221"/>
    </source>
</evidence>
<name>I4EHH3_9BACT</name>
<evidence type="ECO:0000313" key="2">
    <source>
        <dbReference type="EMBL" id="CCF84135.1"/>
    </source>
</evidence>
<gene>
    <name evidence="2" type="ORF">NITHO_3110008</name>
</gene>
<dbReference type="Gene3D" id="3.40.1360.10">
    <property type="match status" value="1"/>
</dbReference>
<keyword evidence="3" id="KW-1185">Reference proteome</keyword>
<dbReference type="RefSeq" id="WP_008478050.1">
    <property type="nucleotide sequence ID" value="NZ_CAGS01000237.1"/>
</dbReference>
<proteinExistence type="predicted"/>